<name>A0A856MPK5_9CYAN</name>
<reference evidence="2 3" key="1">
    <citation type="submission" date="2018-06" db="EMBL/GenBank/DDBJ databases">
        <title>Comparative genomics of Brasilonema spp. strains.</title>
        <authorList>
            <person name="Alvarenga D.O."/>
            <person name="Fiore M.F."/>
            <person name="Varani A.M."/>
        </authorList>
    </citation>
    <scope>NUCLEOTIDE SEQUENCE [LARGE SCALE GENOMIC DNA]</scope>
    <source>
        <strain evidence="2 3">CENA114</strain>
    </source>
</reference>
<organism evidence="2 3">
    <name type="scientific">Brasilonema sennae CENA114</name>
    <dbReference type="NCBI Taxonomy" id="415709"/>
    <lineage>
        <taxon>Bacteria</taxon>
        <taxon>Bacillati</taxon>
        <taxon>Cyanobacteriota</taxon>
        <taxon>Cyanophyceae</taxon>
        <taxon>Nostocales</taxon>
        <taxon>Scytonemataceae</taxon>
        <taxon>Brasilonema</taxon>
        <taxon>Bromeliae group (in: Brasilonema)</taxon>
    </lineage>
</organism>
<accession>A0A856MPK5</accession>
<evidence type="ECO:0000313" key="3">
    <source>
        <dbReference type="Proteomes" id="UP000503129"/>
    </source>
</evidence>
<dbReference type="Gene3D" id="2.60.120.10">
    <property type="entry name" value="Jelly Rolls"/>
    <property type="match status" value="1"/>
</dbReference>
<dbReference type="KEGG" id="bsen:DP114_05180"/>
<feature type="domain" description="Sugar 3,4-ketoisomerase QdtA cupin" evidence="1">
    <location>
        <begin position="5"/>
        <end position="132"/>
    </location>
</feature>
<dbReference type="EMBL" id="CP030118">
    <property type="protein sequence ID" value="QDL12114.1"/>
    <property type="molecule type" value="Genomic_DNA"/>
</dbReference>
<dbReference type="AlphaFoldDB" id="A0A856MPK5"/>
<dbReference type="SUPFAM" id="SSF51182">
    <property type="entry name" value="RmlC-like cupins"/>
    <property type="match status" value="1"/>
</dbReference>
<proteinExistence type="predicted"/>
<keyword evidence="3" id="KW-1185">Reference proteome</keyword>
<gene>
    <name evidence="2" type="ORF">DP114_05180</name>
</gene>
<evidence type="ECO:0000259" key="1">
    <source>
        <dbReference type="Pfam" id="PF05523"/>
    </source>
</evidence>
<dbReference type="Proteomes" id="UP000503129">
    <property type="component" value="Chromosome"/>
</dbReference>
<protein>
    <submittedName>
        <fullName evidence="2">WxcM-like domain-containing protein</fullName>
    </submittedName>
</protein>
<sequence length="135" mass="15692">MSVEQCQIIELPKINDHRGNLTFIENNKHIPFELKRVYYLYDVPGGAERAGHAHKALHQVLVAMSGSFDVVIDNGYERTKYHLNRAYYGLYISPMVWREIENFSSGSVCMALASHFYDESDYYRNYEDFIKAIGE</sequence>
<evidence type="ECO:0000313" key="2">
    <source>
        <dbReference type="EMBL" id="QDL12114.1"/>
    </source>
</evidence>
<dbReference type="InterPro" id="IPR014710">
    <property type="entry name" value="RmlC-like_jellyroll"/>
</dbReference>
<dbReference type="Pfam" id="PF05523">
    <property type="entry name" value="FdtA"/>
    <property type="match status" value="1"/>
</dbReference>
<dbReference type="CDD" id="cd20292">
    <property type="entry name" value="cupin_QdtA-like"/>
    <property type="match status" value="1"/>
</dbReference>
<dbReference type="InterPro" id="IPR011051">
    <property type="entry name" value="RmlC_Cupin_sf"/>
</dbReference>
<dbReference type="InterPro" id="IPR008894">
    <property type="entry name" value="QdtA_cupin_dom"/>
</dbReference>